<evidence type="ECO:0000313" key="4">
    <source>
        <dbReference type="Proteomes" id="UP001054252"/>
    </source>
</evidence>
<evidence type="ECO:0000256" key="1">
    <source>
        <dbReference type="PROSITE-ProRule" id="PRU00023"/>
    </source>
</evidence>
<dbReference type="PANTHER" id="PTHR46224:SF67">
    <property type="entry name" value="HSP70-HSP90 ORGANIZING PROTEIN 3-LIKE"/>
    <property type="match status" value="1"/>
</dbReference>
<feature type="repeat" description="ANK" evidence="1">
    <location>
        <begin position="191"/>
        <end position="223"/>
    </location>
</feature>
<protein>
    <recommendedName>
        <fullName evidence="5">Ankyrin repeat protein</fullName>
    </recommendedName>
</protein>
<dbReference type="PANTHER" id="PTHR46224">
    <property type="entry name" value="ANKYRIN REPEAT FAMILY PROTEIN"/>
    <property type="match status" value="1"/>
</dbReference>
<dbReference type="Pfam" id="PF12796">
    <property type="entry name" value="Ank_2"/>
    <property type="match status" value="1"/>
</dbReference>
<organism evidence="3 4">
    <name type="scientific">Rubroshorea leprosula</name>
    <dbReference type="NCBI Taxonomy" id="152421"/>
    <lineage>
        <taxon>Eukaryota</taxon>
        <taxon>Viridiplantae</taxon>
        <taxon>Streptophyta</taxon>
        <taxon>Embryophyta</taxon>
        <taxon>Tracheophyta</taxon>
        <taxon>Spermatophyta</taxon>
        <taxon>Magnoliopsida</taxon>
        <taxon>eudicotyledons</taxon>
        <taxon>Gunneridae</taxon>
        <taxon>Pentapetalae</taxon>
        <taxon>rosids</taxon>
        <taxon>malvids</taxon>
        <taxon>Malvales</taxon>
        <taxon>Dipterocarpaceae</taxon>
        <taxon>Rubroshorea</taxon>
    </lineage>
</organism>
<dbReference type="PROSITE" id="PS50088">
    <property type="entry name" value="ANK_REPEAT"/>
    <property type="match status" value="2"/>
</dbReference>
<dbReference type="Gene3D" id="1.25.40.10">
    <property type="entry name" value="Tetratricopeptide repeat domain"/>
    <property type="match status" value="2"/>
</dbReference>
<dbReference type="Proteomes" id="UP001054252">
    <property type="component" value="Unassembled WGS sequence"/>
</dbReference>
<dbReference type="EMBL" id="BPVZ01000001">
    <property type="protein sequence ID" value="GKU86422.1"/>
    <property type="molecule type" value="Genomic_DNA"/>
</dbReference>
<name>A0AAV5HC89_9ROSI</name>
<dbReference type="AlphaFoldDB" id="A0AAV5HC89"/>
<dbReference type="Gene3D" id="1.25.40.20">
    <property type="entry name" value="Ankyrin repeat-containing domain"/>
    <property type="match status" value="1"/>
</dbReference>
<evidence type="ECO:0000256" key="2">
    <source>
        <dbReference type="PROSITE-ProRule" id="PRU00339"/>
    </source>
</evidence>
<proteinExistence type="predicted"/>
<dbReference type="InterPro" id="IPR036770">
    <property type="entry name" value="Ankyrin_rpt-contain_sf"/>
</dbReference>
<keyword evidence="4" id="KW-1185">Reference proteome</keyword>
<dbReference type="InterPro" id="IPR002110">
    <property type="entry name" value="Ankyrin_rpt"/>
</dbReference>
<dbReference type="SUPFAM" id="SSF48452">
    <property type="entry name" value="TPR-like"/>
    <property type="match status" value="2"/>
</dbReference>
<feature type="repeat" description="ANK" evidence="1">
    <location>
        <begin position="158"/>
        <end position="190"/>
    </location>
</feature>
<evidence type="ECO:0000313" key="3">
    <source>
        <dbReference type="EMBL" id="GKU86422.1"/>
    </source>
</evidence>
<dbReference type="SMART" id="SM00248">
    <property type="entry name" value="ANK"/>
    <property type="match status" value="2"/>
</dbReference>
<dbReference type="InterPro" id="IPR051616">
    <property type="entry name" value="Cul2-RING_E3_ligase_SR"/>
</dbReference>
<feature type="repeat" description="TPR" evidence="2">
    <location>
        <begin position="348"/>
        <end position="381"/>
    </location>
</feature>
<dbReference type="InterPro" id="IPR011990">
    <property type="entry name" value="TPR-like_helical_dom_sf"/>
</dbReference>
<dbReference type="InterPro" id="IPR019734">
    <property type="entry name" value="TPR_rpt"/>
</dbReference>
<dbReference type="SMART" id="SM00028">
    <property type="entry name" value="TPR"/>
    <property type="match status" value="3"/>
</dbReference>
<keyword evidence="2" id="KW-0802">TPR repeat</keyword>
<sequence>MALFPVASCVPAVPEWSLSGLMKHILSDEAREDAIYCDPTDAIVLSKQRLCFTRLNEGELALKDDEACIALRPDWPKAYYRGGCCTDDFDKAADSFHHGLKLDHENGELRRAFRQEAIEAKKNKLCGFPNCEHLPAWFMFFFGWQLSATLYPNVIACHIFSPLTMSVEAGSIECVKLLLKAGADPNLSAPMGMAPLGSAAAKGLTEIIKCLLNAGADPNANEAVMILLPVTSPIPTISDWSYAGIMSHVHSEKGQEEVETLEFPVLAMFLQKKRRLKEDILFLKSKGEELINAGDYLGAIYPYSKVIDAFPTDADAPSSRSFCWAQLETGDGALEDALSCIRLRPYWPEAYYRAGVAWMLLEDFEKAADAFYDGWKLNLEDEELERAFWESGGQNSVHLFLGLNKMGF</sequence>
<dbReference type="SUPFAM" id="SSF48403">
    <property type="entry name" value="Ankyrin repeat"/>
    <property type="match status" value="1"/>
</dbReference>
<evidence type="ECO:0008006" key="5">
    <source>
        <dbReference type="Google" id="ProtNLM"/>
    </source>
</evidence>
<dbReference type="PROSITE" id="PS50297">
    <property type="entry name" value="ANK_REP_REGION"/>
    <property type="match status" value="2"/>
</dbReference>
<keyword evidence="1" id="KW-0040">ANK repeat</keyword>
<gene>
    <name evidence="3" type="ORF">SLEP1_g951</name>
</gene>
<reference evidence="3 4" key="1">
    <citation type="journal article" date="2021" name="Commun. Biol.">
        <title>The genome of Shorea leprosula (Dipterocarpaceae) highlights the ecological relevance of drought in aseasonal tropical rainforests.</title>
        <authorList>
            <person name="Ng K.K.S."/>
            <person name="Kobayashi M.J."/>
            <person name="Fawcett J.A."/>
            <person name="Hatakeyama M."/>
            <person name="Paape T."/>
            <person name="Ng C.H."/>
            <person name="Ang C.C."/>
            <person name="Tnah L.H."/>
            <person name="Lee C.T."/>
            <person name="Nishiyama T."/>
            <person name="Sese J."/>
            <person name="O'Brien M.J."/>
            <person name="Copetti D."/>
            <person name="Mohd Noor M.I."/>
            <person name="Ong R.C."/>
            <person name="Putra M."/>
            <person name="Sireger I.Z."/>
            <person name="Indrioko S."/>
            <person name="Kosugi Y."/>
            <person name="Izuno A."/>
            <person name="Isagi Y."/>
            <person name="Lee S.L."/>
            <person name="Shimizu K.K."/>
        </authorList>
    </citation>
    <scope>NUCLEOTIDE SEQUENCE [LARGE SCALE GENOMIC DNA]</scope>
    <source>
        <strain evidence="3">214</strain>
    </source>
</reference>
<dbReference type="PROSITE" id="PS50005">
    <property type="entry name" value="TPR"/>
    <property type="match status" value="1"/>
</dbReference>
<accession>A0AAV5HC89</accession>
<comment type="caution">
    <text evidence="3">The sequence shown here is derived from an EMBL/GenBank/DDBJ whole genome shotgun (WGS) entry which is preliminary data.</text>
</comment>